<proteinExistence type="predicted"/>
<gene>
    <name evidence="1" type="ORF">H2199_006739</name>
</gene>
<sequence length="230" mass="25827">MAAGSISNPNDLSAPYITRTISLPSVCSFSSPEPPILTVTLLLCGSAFPITIRTRDTSLVFNVSSTVVIDPEARESRPNLGVPGRLSERTLGFNRRNAEGFITLFPDEPYVISTPFRNEHSEPFSRPYDQMNDELIERLQEAERSGVPGAYTQALQAYFRHRTPTGMHQLKIGKQYLIKSRDDLVVDWWRYGTKEQLLELVDQGEPLPPAPAPRVLRVVNLNEVTFRVEA</sequence>
<keyword evidence="2" id="KW-1185">Reference proteome</keyword>
<organism evidence="1 2">
    <name type="scientific">Coniosporium tulheliwenetii</name>
    <dbReference type="NCBI Taxonomy" id="3383036"/>
    <lineage>
        <taxon>Eukaryota</taxon>
        <taxon>Fungi</taxon>
        <taxon>Dikarya</taxon>
        <taxon>Ascomycota</taxon>
        <taxon>Pezizomycotina</taxon>
        <taxon>Dothideomycetes</taxon>
        <taxon>Dothideomycetes incertae sedis</taxon>
        <taxon>Coniosporium</taxon>
    </lineage>
</organism>
<dbReference type="EMBL" id="JAPDRP010000020">
    <property type="protein sequence ID" value="KAJ9638879.1"/>
    <property type="molecule type" value="Genomic_DNA"/>
</dbReference>
<evidence type="ECO:0000313" key="2">
    <source>
        <dbReference type="Proteomes" id="UP001172680"/>
    </source>
</evidence>
<reference evidence="1" key="1">
    <citation type="submission" date="2022-10" db="EMBL/GenBank/DDBJ databases">
        <title>Culturing micro-colonial fungi from biological soil crusts in the Mojave desert and describing Neophaeococcomyces mojavensis, and introducing the new genera and species Taxawa tesnikishii.</title>
        <authorList>
            <person name="Kurbessoian T."/>
            <person name="Stajich J.E."/>
        </authorList>
    </citation>
    <scope>NUCLEOTIDE SEQUENCE</scope>
    <source>
        <strain evidence="1">JES_115</strain>
    </source>
</reference>
<protein>
    <submittedName>
        <fullName evidence="1">Uncharacterized protein</fullName>
    </submittedName>
</protein>
<accession>A0ACC2YU16</accession>
<name>A0ACC2YU16_9PEZI</name>
<comment type="caution">
    <text evidence="1">The sequence shown here is derived from an EMBL/GenBank/DDBJ whole genome shotgun (WGS) entry which is preliminary data.</text>
</comment>
<evidence type="ECO:0000313" key="1">
    <source>
        <dbReference type="EMBL" id="KAJ9638879.1"/>
    </source>
</evidence>
<dbReference type="Proteomes" id="UP001172680">
    <property type="component" value="Unassembled WGS sequence"/>
</dbReference>